<dbReference type="GO" id="GO:0000166">
    <property type="term" value="F:nucleotide binding"/>
    <property type="evidence" value="ECO:0007669"/>
    <property type="project" value="UniProtKB-KW"/>
</dbReference>
<comment type="subunit">
    <text evidence="11">Forms a heterotetramer with 2 subunits each of GtfA and GtfB. Part of the accessory SecA2/SecY2 protein translocation apparatus.</text>
</comment>
<dbReference type="Gene3D" id="3.40.50.2000">
    <property type="entry name" value="Glycogen Phosphorylase B"/>
    <property type="match status" value="2"/>
</dbReference>
<evidence type="ECO:0000256" key="8">
    <source>
        <dbReference type="ARBA" id="ARBA00022741"/>
    </source>
</evidence>
<dbReference type="GO" id="GO:0016757">
    <property type="term" value="F:glycosyltransferase activity"/>
    <property type="evidence" value="ECO:0007669"/>
    <property type="project" value="UniProtKB-UniRule"/>
</dbReference>
<comment type="catalytic activity">
    <reaction evidence="10 11">
        <text>L-seryl-[protein] + UDP-N-acetyl-alpha-D-glucosamine = 3-O-[N-acetyl-alpha-D-glucosaminyl]-L-seryl-[protein] + UDP + H(+)</text>
        <dbReference type="Rhea" id="RHEA:59872"/>
        <dbReference type="Rhea" id="RHEA-COMP:9863"/>
        <dbReference type="Rhea" id="RHEA-COMP:15471"/>
        <dbReference type="ChEBI" id="CHEBI:15378"/>
        <dbReference type="ChEBI" id="CHEBI:29999"/>
        <dbReference type="ChEBI" id="CHEBI:57705"/>
        <dbReference type="ChEBI" id="CHEBI:58223"/>
        <dbReference type="ChEBI" id="CHEBI:143279"/>
    </reaction>
</comment>
<dbReference type="GO" id="GO:0005886">
    <property type="term" value="C:plasma membrane"/>
    <property type="evidence" value="ECO:0007669"/>
    <property type="project" value="UniProtKB-SubCell"/>
</dbReference>
<dbReference type="PANTHER" id="PTHR12526:SF629">
    <property type="entry name" value="TEICHURONIC ACID BIOSYNTHESIS GLYCOSYLTRANSFERASE TUAH-RELATED"/>
    <property type="match status" value="1"/>
</dbReference>
<evidence type="ECO:0000256" key="10">
    <source>
        <dbReference type="ARBA" id="ARBA00052053"/>
    </source>
</evidence>
<sequence>MTVYSINFGLTWANSGVEYAQAYRNQLLTQLNVDHQFIFLDFIWRHNIADLAANLGFKSDEVIWLYTFFTDQKLAPTTFTLADLQKLFHGRLSQKLSNGNFVRFFYKEEDVFLTAYLKEEGSDIVHRVEYVSQGKLIRKDFFSYTRMFTEYYAPKDNKACLYQRRFFNEDGTLAYDELIDGDESIFRLADQICYSKEEFIAYFIRSLALSSEDMVILDRSLGIGSAVLPYVKPAKLAVAVHAEHFVKEASKDAAVLWNNHYEYPFSHAGEVDVFLLATEKQKSVLAEQFQQFTPYRPRLVSLPVGSISRLKSPKEPRKPFSLVTASRLVAEKQLEILIEATVQARQTLPDLSLDIYGQGSEESKLLQHIRENQAEDFIRLCGHQNLDELYQNYQVYVTASRSEGFGLSLMEALGSGLALIGFDVPYGNQTFIEEGKNGYLLSISDFNDGLLSQAFSQRIIDIFQSGSLESMSEASYGKAEDFLTERVAHKWLELLEEVTGK</sequence>
<dbReference type="Pfam" id="PF00534">
    <property type="entry name" value="Glycos_transf_1"/>
    <property type="match status" value="1"/>
</dbReference>
<dbReference type="InterPro" id="IPR014267">
    <property type="entry name" value="GtfA"/>
</dbReference>
<dbReference type="EC" id="2.4.1.-" evidence="11"/>
<evidence type="ECO:0000256" key="3">
    <source>
        <dbReference type="ARBA" id="ARBA00009481"/>
    </source>
</evidence>
<keyword evidence="9 11" id="KW-0472">Membrane</keyword>
<protein>
    <recommendedName>
        <fullName evidence="11">UDP-N-acetylglucosamine--peptide N-acetylglucosaminyltransferase GtfA subunit</fullName>
        <ecNumber evidence="11">2.4.1.-</ecNumber>
    </recommendedName>
    <alternativeName>
        <fullName evidence="11">Glycosyltransferase GtfA</fullName>
    </alternativeName>
</protein>
<evidence type="ECO:0000313" key="15">
    <source>
        <dbReference type="Proteomes" id="UP000077317"/>
    </source>
</evidence>
<keyword evidence="5 11" id="KW-0963">Cytoplasm</keyword>
<dbReference type="SUPFAM" id="SSF53756">
    <property type="entry name" value="UDP-Glycosyltransferase/glycogen phosphorylase"/>
    <property type="match status" value="1"/>
</dbReference>
<evidence type="ECO:0000256" key="11">
    <source>
        <dbReference type="HAMAP-Rule" id="MF_01472"/>
    </source>
</evidence>
<gene>
    <name evidence="11" type="primary">gtfA</name>
    <name evidence="14" type="ORF">A0O21_01935</name>
</gene>
<evidence type="ECO:0000256" key="7">
    <source>
        <dbReference type="ARBA" id="ARBA00022679"/>
    </source>
</evidence>
<dbReference type="KEGG" id="spat:A0O21_01935"/>
<evidence type="ECO:0000259" key="12">
    <source>
        <dbReference type="Pfam" id="PF00534"/>
    </source>
</evidence>
<feature type="binding site" evidence="11">
    <location>
        <position position="241"/>
    </location>
    <ligand>
        <name>N-acetyl-D-glucosamine</name>
        <dbReference type="ChEBI" id="CHEBI:506227"/>
    </ligand>
</feature>
<dbReference type="EMBL" id="CP014699">
    <property type="protein sequence ID" value="AND80391.1"/>
    <property type="molecule type" value="Genomic_DNA"/>
</dbReference>
<feature type="binding site" evidence="11">
    <location>
        <begin position="403"/>
        <end position="406"/>
    </location>
    <ligand>
        <name>N-acetyl-D-glucosamine</name>
        <dbReference type="ChEBI" id="CHEBI:506227"/>
    </ligand>
</feature>
<reference evidence="15" key="2">
    <citation type="submission" date="2016-03" db="EMBL/GenBank/DDBJ databases">
        <title>Streptococcus antelopensis sp. nov., isolated from the feces of the Tibetan antelope (Pantholops hodgsonii) in Hoh Xil National Nature Reserve, Qinghai, China.</title>
        <authorList>
            <person name="Bai X."/>
        </authorList>
    </citation>
    <scope>NUCLEOTIDE SEQUENCE [LARGE SCALE GENOMIC DNA]</scope>
    <source>
        <strain evidence="15">TA 26</strain>
    </source>
</reference>
<feature type="domain" description="GtfA extended beta-sheet meander" evidence="13">
    <location>
        <begin position="96"/>
        <end position="190"/>
    </location>
</feature>
<feature type="binding site" evidence="11">
    <location>
        <begin position="383"/>
        <end position="384"/>
    </location>
    <ligand>
        <name>UDP</name>
        <dbReference type="ChEBI" id="CHEBI:58223"/>
    </ligand>
</feature>
<proteinExistence type="inferred from homology"/>
<dbReference type="GO" id="GO:0017122">
    <property type="term" value="C:protein N-acetylglucosaminyltransferase complex"/>
    <property type="evidence" value="ECO:0007669"/>
    <property type="project" value="UniProtKB-UniRule"/>
</dbReference>
<keyword evidence="8 11" id="KW-0547">Nucleotide-binding</keyword>
<comment type="pathway">
    <text evidence="2 11">Protein modification; protein glycosylation.</text>
</comment>
<feature type="domain" description="Glycosyl transferase family 1" evidence="12">
    <location>
        <begin position="313"/>
        <end position="444"/>
    </location>
</feature>
<dbReference type="NCBIfam" id="TIGR02918">
    <property type="entry name" value="accessory Sec system glycosyltransferase GtfA"/>
    <property type="match status" value="1"/>
</dbReference>
<dbReference type="FunFam" id="3.40.50.2000:FF:000196">
    <property type="entry name" value="UDP-N-acetylglucosamine--peptide N-acetylglucosaminyltransferase GtfA subunit"/>
    <property type="match status" value="1"/>
</dbReference>
<keyword evidence="7 11" id="KW-0808">Transferase</keyword>
<evidence type="ECO:0000256" key="9">
    <source>
        <dbReference type="ARBA" id="ARBA00023136"/>
    </source>
</evidence>
<keyword evidence="15" id="KW-1185">Reference proteome</keyword>
<dbReference type="STRING" id="1811193.A0O21_01935"/>
<dbReference type="InterPro" id="IPR054396">
    <property type="entry name" value="GtfA_EBD"/>
</dbReference>
<evidence type="ECO:0000313" key="14">
    <source>
        <dbReference type="EMBL" id="AND80391.1"/>
    </source>
</evidence>
<dbReference type="AlphaFoldDB" id="A0A172QAB9"/>
<evidence type="ECO:0000256" key="1">
    <source>
        <dbReference type="ARBA" id="ARBA00004202"/>
    </source>
</evidence>
<dbReference type="OrthoDB" id="9765175at2"/>
<reference evidence="14 15" key="1">
    <citation type="journal article" date="2016" name="Int. J. Syst. Evol. Microbiol.">
        <title>Streptococcuspantholopis sp. nov., isolated from faeces of the Tibetan antelope (Pantholops hodgsonii).</title>
        <authorList>
            <person name="Bai X."/>
            <person name="Xiong Y."/>
            <person name="Lu S."/>
            <person name="Jin D."/>
            <person name="Lai X."/>
            <person name="Yang J."/>
            <person name="Niu L."/>
            <person name="Hu S."/>
            <person name="Meng X."/>
            <person name="Pu J."/>
            <person name="Ye C."/>
            <person name="Xu J."/>
        </authorList>
    </citation>
    <scope>NUCLEOTIDE SEQUENCE [LARGE SCALE GENOMIC DNA]</scope>
    <source>
        <strain evidence="14 15">TA 26</strain>
    </source>
</reference>
<evidence type="ECO:0000256" key="5">
    <source>
        <dbReference type="ARBA" id="ARBA00022490"/>
    </source>
</evidence>
<accession>A0A172QAB9</accession>
<comment type="subcellular location">
    <subcellularLocation>
        <location evidence="1 11">Cell membrane</location>
        <topology evidence="1 11">Peripheral membrane protein</topology>
    </subcellularLocation>
    <subcellularLocation>
        <location evidence="11">Cytoplasm</location>
    </subcellularLocation>
    <text evidence="11">Cell membrane association requires GtfB.</text>
</comment>
<dbReference type="Pfam" id="PF22145">
    <property type="entry name" value="GtfA_EBD"/>
    <property type="match status" value="1"/>
</dbReference>
<dbReference type="GO" id="GO:0005737">
    <property type="term" value="C:cytoplasm"/>
    <property type="evidence" value="ECO:0007669"/>
    <property type="project" value="UniProtKB-SubCell"/>
</dbReference>
<feature type="binding site" evidence="11">
    <location>
        <begin position="16"/>
        <end position="19"/>
    </location>
    <ligand>
        <name>UDP</name>
        <dbReference type="ChEBI" id="CHEBI:58223"/>
    </ligand>
</feature>
<dbReference type="HAMAP" id="MF_01472">
    <property type="entry name" value="GtfA"/>
    <property type="match status" value="1"/>
</dbReference>
<comment type="function">
    <text evidence="11">Required for polymorphic O-glycosylation of the serine-rich repeat protein in this bacteria. Catalyzes the first step in glycosylation by transferring N-acetylglucosamine from UDP-GlcNAc to serine residues in the substrate protein. Part of the accessory SecA2/SecY2 system specifically required to export serine-rich repeat cell wall proteins usually encoded upstream in the same operon.</text>
</comment>
<comment type="similarity">
    <text evidence="3 11">Belongs to the glycosyltransferase group 1 family. Glycosyltransferase 4 subfamily.</text>
</comment>
<name>A0A172QAB9_9STRE</name>
<dbReference type="UniPathway" id="UPA00378"/>
<evidence type="ECO:0000256" key="6">
    <source>
        <dbReference type="ARBA" id="ARBA00022676"/>
    </source>
</evidence>
<evidence type="ECO:0000256" key="2">
    <source>
        <dbReference type="ARBA" id="ARBA00004922"/>
    </source>
</evidence>
<evidence type="ECO:0000259" key="13">
    <source>
        <dbReference type="Pfam" id="PF22145"/>
    </source>
</evidence>
<keyword evidence="4 11" id="KW-1003">Cell membrane</keyword>
<dbReference type="Proteomes" id="UP000077317">
    <property type="component" value="Chromosome"/>
</dbReference>
<organism evidence="14 15">
    <name type="scientific">Streptococcus pantholopis</name>
    <dbReference type="NCBI Taxonomy" id="1811193"/>
    <lineage>
        <taxon>Bacteria</taxon>
        <taxon>Bacillati</taxon>
        <taxon>Bacillota</taxon>
        <taxon>Bacilli</taxon>
        <taxon>Lactobacillales</taxon>
        <taxon>Streptococcaceae</taxon>
        <taxon>Streptococcus</taxon>
    </lineage>
</organism>
<dbReference type="PANTHER" id="PTHR12526">
    <property type="entry name" value="GLYCOSYLTRANSFERASE"/>
    <property type="match status" value="1"/>
</dbReference>
<keyword evidence="6 11" id="KW-0328">Glycosyltransferase</keyword>
<dbReference type="InterPro" id="IPR001296">
    <property type="entry name" value="Glyco_trans_1"/>
</dbReference>
<dbReference type="RefSeq" id="WP_067065028.1">
    <property type="nucleotide sequence ID" value="NZ_CP014699.1"/>
</dbReference>
<evidence type="ECO:0000256" key="4">
    <source>
        <dbReference type="ARBA" id="ARBA00022475"/>
    </source>
</evidence>